<feature type="region of interest" description="Disordered" evidence="7">
    <location>
        <begin position="393"/>
        <end position="413"/>
    </location>
</feature>
<dbReference type="Proteomes" id="UP000583929">
    <property type="component" value="Unassembled WGS sequence"/>
</dbReference>
<keyword evidence="4" id="KW-0029">Amino-acid transport</keyword>
<dbReference type="PANTHER" id="PTHR34466">
    <property type="entry name" value="OS11G0129800 PROTEIN"/>
    <property type="match status" value="1"/>
</dbReference>
<evidence type="ECO:0000256" key="3">
    <source>
        <dbReference type="ARBA" id="ARBA00022692"/>
    </source>
</evidence>
<evidence type="ECO:0000256" key="8">
    <source>
        <dbReference type="SAM" id="Phobius"/>
    </source>
</evidence>
<dbReference type="GO" id="GO:0016020">
    <property type="term" value="C:membrane"/>
    <property type="evidence" value="ECO:0007669"/>
    <property type="project" value="UniProtKB-SubCell"/>
</dbReference>
<feature type="compositionally biased region" description="Polar residues" evidence="7">
    <location>
        <begin position="104"/>
        <end position="113"/>
    </location>
</feature>
<evidence type="ECO:0000256" key="2">
    <source>
        <dbReference type="ARBA" id="ARBA00022448"/>
    </source>
</evidence>
<keyword evidence="2" id="KW-0813">Transport</keyword>
<evidence type="ECO:0000313" key="11">
    <source>
        <dbReference type="Proteomes" id="UP000583929"/>
    </source>
</evidence>
<feature type="region of interest" description="Disordered" evidence="7">
    <location>
        <begin position="91"/>
        <end position="222"/>
    </location>
</feature>
<evidence type="ECO:0000256" key="5">
    <source>
        <dbReference type="ARBA" id="ARBA00022989"/>
    </source>
</evidence>
<dbReference type="InterPro" id="IPR013057">
    <property type="entry name" value="AA_transpt_TM"/>
</dbReference>
<feature type="compositionally biased region" description="Basic and acidic residues" evidence="7">
    <location>
        <begin position="402"/>
        <end position="413"/>
    </location>
</feature>
<organism evidence="10 11">
    <name type="scientific">Cannabis sativa</name>
    <name type="common">Hemp</name>
    <name type="synonym">Marijuana</name>
    <dbReference type="NCBI Taxonomy" id="3483"/>
    <lineage>
        <taxon>Eukaryota</taxon>
        <taxon>Viridiplantae</taxon>
        <taxon>Streptophyta</taxon>
        <taxon>Embryophyta</taxon>
        <taxon>Tracheophyta</taxon>
        <taxon>Spermatophyta</taxon>
        <taxon>Magnoliopsida</taxon>
        <taxon>eudicotyledons</taxon>
        <taxon>Gunneridae</taxon>
        <taxon>Pentapetalae</taxon>
        <taxon>rosids</taxon>
        <taxon>fabids</taxon>
        <taxon>Rosales</taxon>
        <taxon>Cannabaceae</taxon>
        <taxon>Cannabis</taxon>
    </lineage>
</organism>
<comment type="subcellular location">
    <subcellularLocation>
        <location evidence="1">Membrane</location>
    </subcellularLocation>
</comment>
<evidence type="ECO:0000256" key="7">
    <source>
        <dbReference type="SAM" id="MobiDB-lite"/>
    </source>
</evidence>
<accession>A0A7J6HIH1</accession>
<evidence type="ECO:0000256" key="4">
    <source>
        <dbReference type="ARBA" id="ARBA00022970"/>
    </source>
</evidence>
<feature type="compositionally biased region" description="Low complexity" evidence="7">
    <location>
        <begin position="11"/>
        <end position="32"/>
    </location>
</feature>
<feature type="domain" description="Amino acid transporter transmembrane" evidence="9">
    <location>
        <begin position="608"/>
        <end position="729"/>
    </location>
</feature>
<feature type="compositionally biased region" description="Basic residues" evidence="7">
    <location>
        <begin position="33"/>
        <end position="46"/>
    </location>
</feature>
<evidence type="ECO:0000256" key="1">
    <source>
        <dbReference type="ARBA" id="ARBA00004370"/>
    </source>
</evidence>
<feature type="region of interest" description="Disordered" evidence="7">
    <location>
        <begin position="1"/>
        <end position="75"/>
    </location>
</feature>
<keyword evidence="3 8" id="KW-0812">Transmembrane</keyword>
<sequence>MATSAFKSTSKRMSIGSSSSASVEDSASSNRSSVHRRSRSLSRFSHRLQTPASDDFDETPAPRGKFVNTVRGSGFPEISLDDLAVEFFDSGDRGRSASRKSEVTPVSASSVSQRRGRSVARQSSRLTGGSCIGEVKGSTGSNSGSGGGRLTSDNSALSRRRRSVSVVRYQISDSESDLDHSQKRNNANPKSLGSGNEQLRSSHKPKASNQRQGLRRSFSQKDLRSCDGYSKKTIFLKLKMSLTFQSQSSVLTDDEGRDAHSGKNGIERTIRTVYAQKKAQHPTGDDVNGSIYEAMRTELRHAVKEIRTEFEQAMGKTKPTASAPGDCLLSNGSDVLQAVSSIRWNYSTQLEESEKRKQDLLSEIVLEEQRSRELSKIVKELIPEPKISAVVDKPSRAGTRRRSTDKGRMSKRLSEEAEKYIEDFISNVEDTDISSLDGERSDTSSSIGGGISIAKTRISQNPAMSTPLPIDSDGVILPWLKWETSNDASPILGMNKMESPITPNNTSFKTVQEVINEQDPPSQSASSRGSWSPAIMDSLPMKVVEGNGNCRRSSYPDGSKTNQFDMEDYLKLQRDEDLLFERFRQQHRVNSGGIDDLSTWLPITSSRYGKWLVFGLEQLMVEVGVNIVYMITGGNCKPIKTTFLIMMFGSIHFILSHHLPNFNSITIISLIAAVTSLIELLNLVSLSRQRSRPRCHLCSTTRLGDVAFAFAGHNVVLEIQETIPSTPDKPSKKPIVDDNILVSLEKPW</sequence>
<evidence type="ECO:0000259" key="9">
    <source>
        <dbReference type="Pfam" id="PF01490"/>
    </source>
</evidence>
<proteinExistence type="predicted"/>
<keyword evidence="6 8" id="KW-0472">Membrane</keyword>
<feature type="compositionally biased region" description="Basic and acidic residues" evidence="7">
    <location>
        <begin position="91"/>
        <end position="102"/>
    </location>
</feature>
<comment type="caution">
    <text evidence="10">The sequence shown here is derived from an EMBL/GenBank/DDBJ whole genome shotgun (WGS) entry which is preliminary data.</text>
</comment>
<dbReference type="GO" id="GO:0006865">
    <property type="term" value="P:amino acid transport"/>
    <property type="evidence" value="ECO:0007669"/>
    <property type="project" value="UniProtKB-KW"/>
</dbReference>
<keyword evidence="5 8" id="KW-1133">Transmembrane helix</keyword>
<name>A0A7J6HIH1_CANSA</name>
<feature type="transmembrane region" description="Helical" evidence="8">
    <location>
        <begin position="665"/>
        <end position="684"/>
    </location>
</feature>
<dbReference type="Pfam" id="PF01490">
    <property type="entry name" value="Aa_trans"/>
    <property type="match status" value="1"/>
</dbReference>
<evidence type="ECO:0000313" key="10">
    <source>
        <dbReference type="EMBL" id="KAF4395044.1"/>
    </source>
</evidence>
<dbReference type="EMBL" id="JAATIQ010000041">
    <property type="protein sequence ID" value="KAF4395044.1"/>
    <property type="molecule type" value="Genomic_DNA"/>
</dbReference>
<gene>
    <name evidence="10" type="ORF">G4B88_017914</name>
</gene>
<feature type="compositionally biased region" description="Polar residues" evidence="7">
    <location>
        <begin position="184"/>
        <end position="199"/>
    </location>
</feature>
<dbReference type="AlphaFoldDB" id="A0A7J6HIH1"/>
<protein>
    <recommendedName>
        <fullName evidence="9">Amino acid transporter transmembrane domain-containing protein</fullName>
    </recommendedName>
</protein>
<keyword evidence="11" id="KW-1185">Reference proteome</keyword>
<reference evidence="10 11" key="1">
    <citation type="journal article" date="2020" name="bioRxiv">
        <title>Sequence and annotation of 42 cannabis genomes reveals extensive copy number variation in cannabinoid synthesis and pathogen resistance genes.</title>
        <authorList>
            <person name="Mckernan K.J."/>
            <person name="Helbert Y."/>
            <person name="Kane L.T."/>
            <person name="Ebling H."/>
            <person name="Zhang L."/>
            <person name="Liu B."/>
            <person name="Eaton Z."/>
            <person name="Mclaughlin S."/>
            <person name="Kingan S."/>
            <person name="Baybayan P."/>
            <person name="Concepcion G."/>
            <person name="Jordan M."/>
            <person name="Riva A."/>
            <person name="Barbazuk W."/>
            <person name="Harkins T."/>
        </authorList>
    </citation>
    <scope>NUCLEOTIDE SEQUENCE [LARGE SCALE GENOMIC DNA]</scope>
    <source>
        <strain evidence="11">cv. Jamaican Lion 4</strain>
        <tissue evidence="10">Leaf</tissue>
    </source>
</reference>
<dbReference type="PANTHER" id="PTHR34466:SF1">
    <property type="entry name" value="OS06G0609800 PROTEIN"/>
    <property type="match status" value="1"/>
</dbReference>
<evidence type="ECO:0000256" key="6">
    <source>
        <dbReference type="ARBA" id="ARBA00023136"/>
    </source>
</evidence>